<keyword evidence="9" id="KW-0408">Iron</keyword>
<accession>A0A8J3IL18</accession>
<dbReference type="GO" id="GO:0046872">
    <property type="term" value="F:metal ion binding"/>
    <property type="evidence" value="ECO:0007669"/>
    <property type="project" value="UniProtKB-KW"/>
</dbReference>
<dbReference type="PANTHER" id="PTHR31528">
    <property type="entry name" value="4-AMINO-5-HYDROXYMETHYL-2-METHYLPYRIMIDINE PHOSPHATE SYNTHASE THI11-RELATED"/>
    <property type="match status" value="1"/>
</dbReference>
<gene>
    <name evidence="13" type="ORF">KSF_021940</name>
</gene>
<keyword evidence="8" id="KW-0784">Thiamine biosynthesis</keyword>
<dbReference type="Proteomes" id="UP000597444">
    <property type="component" value="Unassembled WGS sequence"/>
</dbReference>
<evidence type="ECO:0000256" key="10">
    <source>
        <dbReference type="ARBA" id="ARBA00033171"/>
    </source>
</evidence>
<keyword evidence="6" id="KW-0479">Metal-binding</keyword>
<evidence type="ECO:0000256" key="2">
    <source>
        <dbReference type="ARBA" id="ARBA00004948"/>
    </source>
</evidence>
<evidence type="ECO:0000313" key="13">
    <source>
        <dbReference type="EMBL" id="GHO92146.1"/>
    </source>
</evidence>
<keyword evidence="14" id="KW-1185">Reference proteome</keyword>
<dbReference type="AlphaFoldDB" id="A0A8J3IL18"/>
<organism evidence="13 14">
    <name type="scientific">Reticulibacter mediterranei</name>
    <dbReference type="NCBI Taxonomy" id="2778369"/>
    <lineage>
        <taxon>Bacteria</taxon>
        <taxon>Bacillati</taxon>
        <taxon>Chloroflexota</taxon>
        <taxon>Ktedonobacteria</taxon>
        <taxon>Ktedonobacterales</taxon>
        <taxon>Reticulibacteraceae</taxon>
        <taxon>Reticulibacter</taxon>
    </lineage>
</organism>
<evidence type="ECO:0000256" key="9">
    <source>
        <dbReference type="ARBA" id="ARBA00023004"/>
    </source>
</evidence>
<dbReference type="InterPro" id="IPR027939">
    <property type="entry name" value="NMT1/THI5"/>
</dbReference>
<dbReference type="PANTHER" id="PTHR31528:SF1">
    <property type="entry name" value="4-AMINO-5-HYDROXYMETHYL-2-METHYLPYRIMIDINE PHOSPHATE SYNTHASE THI11-RELATED"/>
    <property type="match status" value="1"/>
</dbReference>
<evidence type="ECO:0000256" key="8">
    <source>
        <dbReference type="ARBA" id="ARBA00022977"/>
    </source>
</evidence>
<sequence length="358" mass="38656">MNSRVRLLLSIGLPVLLVIVVAGAFLLQQQRAGSGNVGATGTASSQQAPQKLTQMSLALDWTPNTNHTGIYVALKQGWYRQQGIDLKILPYSSNVSPDTLVSTGKADVGISSTESIVADKATGQPVVSIAAILQHNTSALVSLASSNIKRPRDLDGKIYGGFGAPYEQAVVSAIIKKDGGKGTFKNVTLDVNAMDALKSHRIDFVWIFEGVEGVEAQREGVKLNTFPITDYGIPDYYTPTIITGPNQIKNEPDLLKKFMAATAQGYEYARTHVNESAQMLIDAAGKSVFPDPGFVMASQEFNSKHYADPGRKWGLQDAVAWHGYPKFMLDAGAITDTAGKPIKSIDFDSLYTDQFLPQ</sequence>
<evidence type="ECO:0000313" key="14">
    <source>
        <dbReference type="Proteomes" id="UP000597444"/>
    </source>
</evidence>
<keyword evidence="7" id="KW-0663">Pyridoxal phosphate</keyword>
<evidence type="ECO:0000256" key="6">
    <source>
        <dbReference type="ARBA" id="ARBA00022723"/>
    </source>
</evidence>
<dbReference type="InterPro" id="IPR015168">
    <property type="entry name" value="SsuA/THI5"/>
</dbReference>
<keyword evidence="5" id="KW-0808">Transferase</keyword>
<dbReference type="EMBL" id="BNJK01000001">
    <property type="protein sequence ID" value="GHO92146.1"/>
    <property type="molecule type" value="Genomic_DNA"/>
</dbReference>
<proteinExistence type="inferred from homology"/>
<evidence type="ECO:0000256" key="1">
    <source>
        <dbReference type="ARBA" id="ARBA00003469"/>
    </source>
</evidence>
<evidence type="ECO:0000256" key="5">
    <source>
        <dbReference type="ARBA" id="ARBA00022679"/>
    </source>
</evidence>
<name>A0A8J3IL18_9CHLR</name>
<comment type="function">
    <text evidence="1">Responsible for the formation of the pyrimidine heterocycle in the thiamine biosynthesis pathway. Catalyzes the formation of hydroxymethylpyrimidine phosphate (HMP-P) from histidine and pyridoxal phosphate (PLP). The protein uses PLP and the active site histidine to form HMP-P, generating an inactive enzyme. The enzyme can only undergo a single turnover, which suggests it is a suicide enzyme.</text>
</comment>
<evidence type="ECO:0000256" key="7">
    <source>
        <dbReference type="ARBA" id="ARBA00022898"/>
    </source>
</evidence>
<comment type="pathway">
    <text evidence="2">Cofactor biosynthesis; thiamine diphosphate biosynthesis.</text>
</comment>
<evidence type="ECO:0000256" key="4">
    <source>
        <dbReference type="ARBA" id="ARBA00011738"/>
    </source>
</evidence>
<dbReference type="Gene3D" id="3.40.190.10">
    <property type="entry name" value="Periplasmic binding protein-like II"/>
    <property type="match status" value="2"/>
</dbReference>
<evidence type="ECO:0000256" key="11">
    <source>
        <dbReference type="ARBA" id="ARBA00048179"/>
    </source>
</evidence>
<comment type="subunit">
    <text evidence="4">Homodimer.</text>
</comment>
<dbReference type="Pfam" id="PF09084">
    <property type="entry name" value="NMT1"/>
    <property type="match status" value="1"/>
</dbReference>
<comment type="catalytic activity">
    <reaction evidence="11">
        <text>N(6)-(pyridoxal phosphate)-L-lysyl-[4-amino-5-hydroxymethyl-2-methylpyrimidine phosphate synthase] + L-histidyl-[4-amino-5-hydroxymethyl-2-methylpyrimidine phosphate synthase] + 2 Fe(3+) + 4 H2O = L-lysyl-[4-amino-5-hydroxymethyl-2-methylpyrimidine phosphate synthase] + (2S)-2-amino-5-hydroxy-4-oxopentanoyl-[4-amino-5-hydroxymethyl-2-methylpyrimidine phosphate synthase] + 4-amino-2-methyl-5-(phosphooxymethyl)pyrimidine + 3-oxopropanoate + 2 Fe(2+) + 2 H(+)</text>
        <dbReference type="Rhea" id="RHEA:65756"/>
        <dbReference type="Rhea" id="RHEA-COMP:16892"/>
        <dbReference type="Rhea" id="RHEA-COMP:16893"/>
        <dbReference type="Rhea" id="RHEA-COMP:16894"/>
        <dbReference type="Rhea" id="RHEA-COMP:16895"/>
        <dbReference type="ChEBI" id="CHEBI:15377"/>
        <dbReference type="ChEBI" id="CHEBI:15378"/>
        <dbReference type="ChEBI" id="CHEBI:29033"/>
        <dbReference type="ChEBI" id="CHEBI:29034"/>
        <dbReference type="ChEBI" id="CHEBI:29969"/>
        <dbReference type="ChEBI" id="CHEBI:29979"/>
        <dbReference type="ChEBI" id="CHEBI:33190"/>
        <dbReference type="ChEBI" id="CHEBI:58354"/>
        <dbReference type="ChEBI" id="CHEBI:143915"/>
        <dbReference type="ChEBI" id="CHEBI:157692"/>
    </reaction>
    <physiologicalReaction direction="left-to-right" evidence="11">
        <dbReference type="Rhea" id="RHEA:65757"/>
    </physiologicalReaction>
</comment>
<reference evidence="13" key="1">
    <citation type="submission" date="2020-10" db="EMBL/GenBank/DDBJ databases">
        <title>Taxonomic study of unclassified bacteria belonging to the class Ktedonobacteria.</title>
        <authorList>
            <person name="Yabe S."/>
            <person name="Wang C.M."/>
            <person name="Zheng Y."/>
            <person name="Sakai Y."/>
            <person name="Cavaletti L."/>
            <person name="Monciardini P."/>
            <person name="Donadio S."/>
        </authorList>
    </citation>
    <scope>NUCLEOTIDE SEQUENCE</scope>
    <source>
        <strain evidence="13">ID150040</strain>
    </source>
</reference>
<comment type="caution">
    <text evidence="13">The sequence shown here is derived from an EMBL/GenBank/DDBJ whole genome shotgun (WGS) entry which is preliminary data.</text>
</comment>
<comment type="similarity">
    <text evidence="3">Belongs to the NMT1/THI5 family.</text>
</comment>
<feature type="domain" description="SsuA/THI5-like" evidence="12">
    <location>
        <begin position="64"/>
        <end position="272"/>
    </location>
</feature>
<evidence type="ECO:0000259" key="12">
    <source>
        <dbReference type="Pfam" id="PF09084"/>
    </source>
</evidence>
<dbReference type="SUPFAM" id="SSF53850">
    <property type="entry name" value="Periplasmic binding protein-like II"/>
    <property type="match status" value="1"/>
</dbReference>
<dbReference type="RefSeq" id="WP_220203001.1">
    <property type="nucleotide sequence ID" value="NZ_BNJK01000001.1"/>
</dbReference>
<protein>
    <recommendedName>
        <fullName evidence="10">Thiamine pyrimidine synthase</fullName>
    </recommendedName>
</protein>
<evidence type="ECO:0000256" key="3">
    <source>
        <dbReference type="ARBA" id="ARBA00009406"/>
    </source>
</evidence>
<dbReference type="GO" id="GO:0009228">
    <property type="term" value="P:thiamine biosynthetic process"/>
    <property type="evidence" value="ECO:0007669"/>
    <property type="project" value="UniProtKB-KW"/>
</dbReference>
<dbReference type="GO" id="GO:0016740">
    <property type="term" value="F:transferase activity"/>
    <property type="evidence" value="ECO:0007669"/>
    <property type="project" value="UniProtKB-KW"/>
</dbReference>